<proteinExistence type="predicted"/>
<feature type="transmembrane region" description="Helical" evidence="1">
    <location>
        <begin position="102"/>
        <end position="126"/>
    </location>
</feature>
<dbReference type="AlphaFoldDB" id="A0AAN7LUN2"/>
<keyword evidence="3" id="KW-1185">Reference proteome</keyword>
<keyword evidence="1" id="KW-0812">Transmembrane</keyword>
<feature type="transmembrane region" description="Helical" evidence="1">
    <location>
        <begin position="70"/>
        <end position="90"/>
    </location>
</feature>
<protein>
    <submittedName>
        <fullName evidence="2">Uncharacterized protein</fullName>
    </submittedName>
</protein>
<keyword evidence="1" id="KW-1133">Transmembrane helix</keyword>
<gene>
    <name evidence="2" type="ORF">SAY86_022639</name>
</gene>
<evidence type="ECO:0000313" key="2">
    <source>
        <dbReference type="EMBL" id="KAK4792204.1"/>
    </source>
</evidence>
<comment type="caution">
    <text evidence="2">The sequence shown here is derived from an EMBL/GenBank/DDBJ whole genome shotgun (WGS) entry which is preliminary data.</text>
</comment>
<accession>A0AAN7LUN2</accession>
<dbReference type="EMBL" id="JAXQNO010000008">
    <property type="protein sequence ID" value="KAK4792204.1"/>
    <property type="molecule type" value="Genomic_DNA"/>
</dbReference>
<evidence type="ECO:0000256" key="1">
    <source>
        <dbReference type="SAM" id="Phobius"/>
    </source>
</evidence>
<evidence type="ECO:0000313" key="3">
    <source>
        <dbReference type="Proteomes" id="UP001346149"/>
    </source>
</evidence>
<name>A0AAN7LUN2_TRANT</name>
<sequence>MLAVLCCDEDSLHSDMFTQLCKMKLFSAFWARSSNGRLNYLLEPTIQFSLPSYENSFGSSSPYDVRHLHALLQFILKDIALLSAGIFIGYSQSVVPCETYFIVSFILEVFQYLLFFFSSSITIFCAY</sequence>
<keyword evidence="1" id="KW-0472">Membrane</keyword>
<organism evidence="2 3">
    <name type="scientific">Trapa natans</name>
    <name type="common">Water chestnut</name>
    <dbReference type="NCBI Taxonomy" id="22666"/>
    <lineage>
        <taxon>Eukaryota</taxon>
        <taxon>Viridiplantae</taxon>
        <taxon>Streptophyta</taxon>
        <taxon>Embryophyta</taxon>
        <taxon>Tracheophyta</taxon>
        <taxon>Spermatophyta</taxon>
        <taxon>Magnoliopsida</taxon>
        <taxon>eudicotyledons</taxon>
        <taxon>Gunneridae</taxon>
        <taxon>Pentapetalae</taxon>
        <taxon>rosids</taxon>
        <taxon>malvids</taxon>
        <taxon>Myrtales</taxon>
        <taxon>Lythraceae</taxon>
        <taxon>Trapa</taxon>
    </lineage>
</organism>
<reference evidence="2 3" key="1">
    <citation type="journal article" date="2023" name="Hortic Res">
        <title>Pangenome of water caltrop reveals structural variations and asymmetric subgenome divergence after allopolyploidization.</title>
        <authorList>
            <person name="Zhang X."/>
            <person name="Chen Y."/>
            <person name="Wang L."/>
            <person name="Yuan Y."/>
            <person name="Fang M."/>
            <person name="Shi L."/>
            <person name="Lu R."/>
            <person name="Comes H.P."/>
            <person name="Ma Y."/>
            <person name="Chen Y."/>
            <person name="Huang G."/>
            <person name="Zhou Y."/>
            <person name="Zheng Z."/>
            <person name="Qiu Y."/>
        </authorList>
    </citation>
    <scope>NUCLEOTIDE SEQUENCE [LARGE SCALE GENOMIC DNA]</scope>
    <source>
        <strain evidence="2">F231</strain>
    </source>
</reference>
<dbReference type="Proteomes" id="UP001346149">
    <property type="component" value="Unassembled WGS sequence"/>
</dbReference>